<dbReference type="InterPro" id="IPR013120">
    <property type="entry name" value="FAR_NAD-bd"/>
</dbReference>
<sequence length="387" mass="42096">MSNKCEWCFLGKKVSSVVYCQGGGGGGGGGGGKAIRSSGFSSVLTERSSSSSSSSLVGDQGHSSSVMDTARSLVVSSPNGKGQPEIAMKDFEPYNDGLTSSSLIDMRDGIGIVKFLRGRGFFITGATGFLAKDSTDRTDVGKIYVLIKAKSKEAAMARLKSEIINAELFKSLQQTYGKSYQAFMLSKLVPVVGNICESNLGLEEDLTNLIANDVDVIVNSAANTTFDERYDVAVDINTRGACHLMNFAKKCQNLKLFLQVSTAYVNGQRQGRIMEKTFCIGDCIAKENFISESTSGSLLPILDVEYEMKLALNSKDGLQESEVAQEMKRLGLERARRYGWQDTYVFTKAMGEMMIDSMRGEIPVVIIRPSVIESTCREPFPGWMEGN</sequence>
<feature type="region of interest" description="Disordered" evidence="2">
    <location>
        <begin position="45"/>
        <end position="65"/>
    </location>
</feature>
<comment type="similarity">
    <text evidence="1">Belongs to the fatty acyl-CoA reductase family.</text>
</comment>
<gene>
    <name evidence="4" type="ORF">RCOM_0266400</name>
</gene>
<feature type="domain" description="Thioester reductase (TE)" evidence="3">
    <location>
        <begin position="123"/>
        <end position="386"/>
    </location>
</feature>
<keyword evidence="1" id="KW-0560">Oxidoreductase</keyword>
<keyword evidence="5" id="KW-1185">Reference proteome</keyword>
<comment type="catalytic activity">
    <reaction evidence="1">
        <text>a long-chain fatty acyl-CoA + 2 NADPH + 2 H(+) = a long-chain primary fatty alcohol + 2 NADP(+) + CoA</text>
        <dbReference type="Rhea" id="RHEA:52716"/>
        <dbReference type="ChEBI" id="CHEBI:15378"/>
        <dbReference type="ChEBI" id="CHEBI:57287"/>
        <dbReference type="ChEBI" id="CHEBI:57783"/>
        <dbReference type="ChEBI" id="CHEBI:58349"/>
        <dbReference type="ChEBI" id="CHEBI:77396"/>
        <dbReference type="ChEBI" id="CHEBI:83139"/>
        <dbReference type="EC" id="1.2.1.84"/>
    </reaction>
</comment>
<dbReference type="STRING" id="3988.B9T8K3"/>
<dbReference type="SUPFAM" id="SSF51735">
    <property type="entry name" value="NAD(P)-binding Rossmann-fold domains"/>
    <property type="match status" value="1"/>
</dbReference>
<feature type="non-terminal residue" evidence="4">
    <location>
        <position position="387"/>
    </location>
</feature>
<dbReference type="PANTHER" id="PTHR11011:SF45">
    <property type="entry name" value="FATTY ACYL-COA REDUCTASE CG8306-RELATED"/>
    <property type="match status" value="1"/>
</dbReference>
<dbReference type="CDD" id="cd05236">
    <property type="entry name" value="FAR-N_SDR_e"/>
    <property type="match status" value="1"/>
</dbReference>
<keyword evidence="1" id="KW-0444">Lipid biosynthesis</keyword>
<evidence type="ECO:0000313" key="5">
    <source>
        <dbReference type="Proteomes" id="UP000008311"/>
    </source>
</evidence>
<dbReference type="Gene3D" id="3.40.50.720">
    <property type="entry name" value="NAD(P)-binding Rossmann-like Domain"/>
    <property type="match status" value="1"/>
</dbReference>
<organism evidence="4 5">
    <name type="scientific">Ricinus communis</name>
    <name type="common">Castor bean</name>
    <dbReference type="NCBI Taxonomy" id="3988"/>
    <lineage>
        <taxon>Eukaryota</taxon>
        <taxon>Viridiplantae</taxon>
        <taxon>Streptophyta</taxon>
        <taxon>Embryophyta</taxon>
        <taxon>Tracheophyta</taxon>
        <taxon>Spermatophyta</taxon>
        <taxon>Magnoliopsida</taxon>
        <taxon>eudicotyledons</taxon>
        <taxon>Gunneridae</taxon>
        <taxon>Pentapetalae</taxon>
        <taxon>rosids</taxon>
        <taxon>fabids</taxon>
        <taxon>Malpighiales</taxon>
        <taxon>Euphorbiaceae</taxon>
        <taxon>Acalyphoideae</taxon>
        <taxon>Acalypheae</taxon>
        <taxon>Ricinus</taxon>
    </lineage>
</organism>
<dbReference type="AlphaFoldDB" id="B9T8K3"/>
<name>B9T8K3_RICCO</name>
<dbReference type="InterPro" id="IPR036291">
    <property type="entry name" value="NAD(P)-bd_dom_sf"/>
</dbReference>
<evidence type="ECO:0000256" key="1">
    <source>
        <dbReference type="RuleBase" id="RU363097"/>
    </source>
</evidence>
<dbReference type="GO" id="GO:0102965">
    <property type="term" value="F:alcohol-forming long-chain fatty acyl-CoA reductase activity"/>
    <property type="evidence" value="ECO:0007669"/>
    <property type="project" value="UniProtKB-EC"/>
</dbReference>
<dbReference type="GO" id="GO:0006629">
    <property type="term" value="P:lipid metabolic process"/>
    <property type="evidence" value="ECO:0007669"/>
    <property type="project" value="UniProtKB-KW"/>
</dbReference>
<evidence type="ECO:0000313" key="4">
    <source>
        <dbReference type="EMBL" id="EEF27810.1"/>
    </source>
</evidence>
<dbReference type="EC" id="1.2.1.84" evidence="1"/>
<evidence type="ECO:0000259" key="3">
    <source>
        <dbReference type="Pfam" id="PF07993"/>
    </source>
</evidence>
<proteinExistence type="inferred from homology"/>
<keyword evidence="1" id="KW-0521">NADP</keyword>
<protein>
    <recommendedName>
        <fullName evidence="1">Fatty acyl-CoA reductase</fullName>
        <ecNumber evidence="1">1.2.1.84</ecNumber>
    </recommendedName>
</protein>
<dbReference type="Pfam" id="PF07993">
    <property type="entry name" value="NAD_binding_4"/>
    <property type="match status" value="1"/>
</dbReference>
<dbReference type="EMBL" id="EQ975100">
    <property type="protein sequence ID" value="EEF27810.1"/>
    <property type="molecule type" value="Genomic_DNA"/>
</dbReference>
<dbReference type="InParanoid" id="B9T8K3"/>
<accession>B9T8K3</accession>
<comment type="function">
    <text evidence="1">Catalyzes the reduction of fatty acyl-CoA to fatty alcohols.</text>
</comment>
<evidence type="ECO:0000256" key="2">
    <source>
        <dbReference type="SAM" id="MobiDB-lite"/>
    </source>
</evidence>
<dbReference type="PANTHER" id="PTHR11011">
    <property type="entry name" value="MALE STERILITY PROTEIN 2-RELATED"/>
    <property type="match status" value="1"/>
</dbReference>
<dbReference type="Proteomes" id="UP000008311">
    <property type="component" value="Unassembled WGS sequence"/>
</dbReference>
<keyword evidence="1" id="KW-0443">Lipid metabolism</keyword>
<dbReference type="InterPro" id="IPR026055">
    <property type="entry name" value="FAR"/>
</dbReference>
<dbReference type="eggNOG" id="KOG1221">
    <property type="taxonomic scope" value="Eukaryota"/>
</dbReference>
<reference evidence="5" key="1">
    <citation type="journal article" date="2010" name="Nat. Biotechnol.">
        <title>Draft genome sequence of the oilseed species Ricinus communis.</title>
        <authorList>
            <person name="Chan A.P."/>
            <person name="Crabtree J."/>
            <person name="Zhao Q."/>
            <person name="Lorenzi H."/>
            <person name="Orvis J."/>
            <person name="Puiu D."/>
            <person name="Melake-Berhan A."/>
            <person name="Jones K.M."/>
            <person name="Redman J."/>
            <person name="Chen G."/>
            <person name="Cahoon E.B."/>
            <person name="Gedil M."/>
            <person name="Stanke M."/>
            <person name="Haas B.J."/>
            <person name="Wortman J.R."/>
            <person name="Fraser-Liggett C.M."/>
            <person name="Ravel J."/>
            <person name="Rabinowicz P.D."/>
        </authorList>
    </citation>
    <scope>NUCLEOTIDE SEQUENCE [LARGE SCALE GENOMIC DNA]</scope>
    <source>
        <strain evidence="5">cv. Hale</strain>
    </source>
</reference>
<dbReference type="GO" id="GO:0080019">
    <property type="term" value="F:alcohol-forming very long-chain fatty acyl-CoA reductase activity"/>
    <property type="evidence" value="ECO:0007669"/>
    <property type="project" value="InterPro"/>
</dbReference>